<dbReference type="InterPro" id="IPR019831">
    <property type="entry name" value="Mn/Fe_SOD_N"/>
</dbReference>
<dbReference type="SUPFAM" id="SSF54719">
    <property type="entry name" value="Fe,Mn superoxide dismutase (SOD), C-terminal domain"/>
    <property type="match status" value="1"/>
</dbReference>
<feature type="domain" description="Manganese/iron superoxide dismutase N-terminal" evidence="5">
    <location>
        <begin position="3"/>
        <end position="79"/>
    </location>
</feature>
<keyword evidence="4" id="KW-0560">Oxidoreductase</keyword>
<dbReference type="GO" id="GO:0046872">
    <property type="term" value="F:metal ion binding"/>
    <property type="evidence" value="ECO:0007669"/>
    <property type="project" value="UniProtKB-KW"/>
</dbReference>
<dbReference type="InterPro" id="IPR001189">
    <property type="entry name" value="Mn/Fe_SOD"/>
</dbReference>
<evidence type="ECO:0000313" key="7">
    <source>
        <dbReference type="EMBL" id="SUZ65908.1"/>
    </source>
</evidence>
<proteinExistence type="inferred from homology"/>
<dbReference type="PIRSF" id="PIRSF000349">
    <property type="entry name" value="SODismutase"/>
    <property type="match status" value="1"/>
</dbReference>
<evidence type="ECO:0000256" key="2">
    <source>
        <dbReference type="ARBA" id="ARBA00012682"/>
    </source>
</evidence>
<dbReference type="Gene3D" id="1.10.287.990">
    <property type="entry name" value="Fe,Mn superoxide dismutase (SOD) domain"/>
    <property type="match status" value="1"/>
</dbReference>
<dbReference type="SUPFAM" id="SSF46609">
    <property type="entry name" value="Fe,Mn superoxide dismutase (SOD), N-terminal domain"/>
    <property type="match status" value="1"/>
</dbReference>
<feature type="domain" description="Manganese/iron superoxide dismutase C-terminal" evidence="6">
    <location>
        <begin position="89"/>
        <end position="185"/>
    </location>
</feature>
<sequence>MAFKLMKLPYALSDLEPYMSQKTLEFHYQKHHAGYVTNLNKLIGDVDDDLESVIGSSSGLVFNNSAQIWNHNFFWQSMSPGGGGAPPETVVQALSSAFGSVSEFKKLFSEAALSHFGSGWAWLVNDGEALQIMTTSDADLPLMHSAQSILTIDVWEHAYYLDHQNRRVDYINTFVDHLLNWSLIESLIIEP</sequence>
<dbReference type="Gene3D" id="3.55.40.20">
    <property type="entry name" value="Iron/manganese superoxide dismutase, C-terminal domain"/>
    <property type="match status" value="1"/>
</dbReference>
<dbReference type="InterPro" id="IPR019833">
    <property type="entry name" value="Mn/Fe_SOD_BS"/>
</dbReference>
<comment type="similarity">
    <text evidence="1">Belongs to the iron/manganese superoxide dismutase family.</text>
</comment>
<dbReference type="Pfam" id="PF00081">
    <property type="entry name" value="Sod_Fe_N"/>
    <property type="match status" value="1"/>
</dbReference>
<dbReference type="GO" id="GO:0004784">
    <property type="term" value="F:superoxide dismutase activity"/>
    <property type="evidence" value="ECO:0007669"/>
    <property type="project" value="UniProtKB-EC"/>
</dbReference>
<dbReference type="PANTHER" id="PTHR42769:SF3">
    <property type="entry name" value="SUPEROXIDE DISMUTASE [FE] 2, CHLOROPLASTIC"/>
    <property type="match status" value="1"/>
</dbReference>
<name>A0A381PHN4_9ZZZZ</name>
<dbReference type="PANTHER" id="PTHR42769">
    <property type="entry name" value="SUPEROXIDE DISMUTASE"/>
    <property type="match status" value="1"/>
</dbReference>
<evidence type="ECO:0000256" key="3">
    <source>
        <dbReference type="ARBA" id="ARBA00022723"/>
    </source>
</evidence>
<gene>
    <name evidence="7" type="ORF">METZ01_LOCUS18762</name>
</gene>
<dbReference type="InterPro" id="IPR036314">
    <property type="entry name" value="SOD_C_sf"/>
</dbReference>
<reference evidence="7" key="1">
    <citation type="submission" date="2018-05" db="EMBL/GenBank/DDBJ databases">
        <authorList>
            <person name="Lanie J.A."/>
            <person name="Ng W.-L."/>
            <person name="Kazmierczak K.M."/>
            <person name="Andrzejewski T.M."/>
            <person name="Davidsen T.M."/>
            <person name="Wayne K.J."/>
            <person name="Tettelin H."/>
            <person name="Glass J.I."/>
            <person name="Rusch D."/>
            <person name="Podicherti R."/>
            <person name="Tsui H.-C.T."/>
            <person name="Winkler M.E."/>
        </authorList>
    </citation>
    <scope>NUCLEOTIDE SEQUENCE</scope>
</reference>
<dbReference type="EMBL" id="UINC01000972">
    <property type="protein sequence ID" value="SUZ65908.1"/>
    <property type="molecule type" value="Genomic_DNA"/>
</dbReference>
<protein>
    <recommendedName>
        <fullName evidence="2">superoxide dismutase</fullName>
        <ecNumber evidence="2">1.15.1.1</ecNumber>
    </recommendedName>
</protein>
<keyword evidence="3" id="KW-0479">Metal-binding</keyword>
<accession>A0A381PHN4</accession>
<evidence type="ECO:0000256" key="1">
    <source>
        <dbReference type="ARBA" id="ARBA00008714"/>
    </source>
</evidence>
<dbReference type="Pfam" id="PF02777">
    <property type="entry name" value="Sod_Fe_C"/>
    <property type="match status" value="1"/>
</dbReference>
<organism evidence="7">
    <name type="scientific">marine metagenome</name>
    <dbReference type="NCBI Taxonomy" id="408172"/>
    <lineage>
        <taxon>unclassified sequences</taxon>
        <taxon>metagenomes</taxon>
        <taxon>ecological metagenomes</taxon>
    </lineage>
</organism>
<dbReference type="InterPro" id="IPR019832">
    <property type="entry name" value="Mn/Fe_SOD_C"/>
</dbReference>
<dbReference type="AlphaFoldDB" id="A0A381PHN4"/>
<evidence type="ECO:0000259" key="6">
    <source>
        <dbReference type="Pfam" id="PF02777"/>
    </source>
</evidence>
<dbReference type="PROSITE" id="PS00088">
    <property type="entry name" value="SOD_MN"/>
    <property type="match status" value="1"/>
</dbReference>
<dbReference type="InterPro" id="IPR036324">
    <property type="entry name" value="Mn/Fe_SOD_N_sf"/>
</dbReference>
<dbReference type="PRINTS" id="PR01703">
    <property type="entry name" value="MNSODISMTASE"/>
</dbReference>
<evidence type="ECO:0000256" key="4">
    <source>
        <dbReference type="ARBA" id="ARBA00023002"/>
    </source>
</evidence>
<dbReference type="EC" id="1.15.1.1" evidence="2"/>
<evidence type="ECO:0000259" key="5">
    <source>
        <dbReference type="Pfam" id="PF00081"/>
    </source>
</evidence>